<evidence type="ECO:0000313" key="2">
    <source>
        <dbReference type="Proteomes" id="UP000789860"/>
    </source>
</evidence>
<accession>A0ACA9KKL7</accession>
<reference evidence="1" key="1">
    <citation type="submission" date="2021-06" db="EMBL/GenBank/DDBJ databases">
        <authorList>
            <person name="Kallberg Y."/>
            <person name="Tangrot J."/>
            <person name="Rosling A."/>
        </authorList>
    </citation>
    <scope>NUCLEOTIDE SEQUENCE</scope>
    <source>
        <strain evidence="1">AU212A</strain>
    </source>
</reference>
<organism evidence="1 2">
    <name type="scientific">Scutellospora calospora</name>
    <dbReference type="NCBI Taxonomy" id="85575"/>
    <lineage>
        <taxon>Eukaryota</taxon>
        <taxon>Fungi</taxon>
        <taxon>Fungi incertae sedis</taxon>
        <taxon>Mucoromycota</taxon>
        <taxon>Glomeromycotina</taxon>
        <taxon>Glomeromycetes</taxon>
        <taxon>Diversisporales</taxon>
        <taxon>Gigasporaceae</taxon>
        <taxon>Scutellospora</taxon>
    </lineage>
</organism>
<evidence type="ECO:0000313" key="1">
    <source>
        <dbReference type="EMBL" id="CAG8479627.1"/>
    </source>
</evidence>
<dbReference type="Proteomes" id="UP000789860">
    <property type="component" value="Unassembled WGS sequence"/>
</dbReference>
<gene>
    <name evidence="1" type="ORF">SCALOS_LOCUS2368</name>
</gene>
<protein>
    <submittedName>
        <fullName evidence="1">10218_t:CDS:1</fullName>
    </submittedName>
</protein>
<dbReference type="EMBL" id="CAJVPM010002086">
    <property type="protein sequence ID" value="CAG8479627.1"/>
    <property type="molecule type" value="Genomic_DNA"/>
</dbReference>
<sequence>MALSLPNESLQEIFSYIQYDKKALHSCLFINRNWCCNIIPFLWKQPFHFWKDNDEPSPKLTRVYLQFLSNQSRERLSTKPLLVLPRASKQPIFHYPTYLQNLDTEKLYQASRRWLENIEHLLGDLDYKEYSRALAHELGILFMEQCKKIIRLEIHHELVIVDYDTDKYWSEERYALLNDSTYTSLPLFFGARNCLRDLREFECHRQKKAGILIKMAEYCHQIEKLEVSMYNSDDLACDVEAEAIGLTYIIQAQQGLKKFILSGNKYEWPNVTESFSSQSKTLTCVDFCDLDFDPICDPLLKSISLLNNLEKLAFRYCSPFTEQNMTSLCEAHFPNLKNLRIRVLELSRYFSPESLEYFLKNSQAPIEVLHLGRCWKLNTNHLDVVSKYAESSKLKLVNLRYISKKFPLKKIKHLQSLIEEVITEDSPLKEKRLL</sequence>
<comment type="caution">
    <text evidence="1">The sequence shown here is derived from an EMBL/GenBank/DDBJ whole genome shotgun (WGS) entry which is preliminary data.</text>
</comment>
<name>A0ACA9KKL7_9GLOM</name>
<keyword evidence="2" id="KW-1185">Reference proteome</keyword>
<proteinExistence type="predicted"/>